<comment type="caution">
    <text evidence="3">The sequence shown here is derived from an EMBL/GenBank/DDBJ whole genome shotgun (WGS) entry which is preliminary data.</text>
</comment>
<name>A0AAD2HNQ8_9AGAR</name>
<evidence type="ECO:0000259" key="2">
    <source>
        <dbReference type="Pfam" id="PF00135"/>
    </source>
</evidence>
<feature type="signal peptide" evidence="1">
    <location>
        <begin position="1"/>
        <end position="32"/>
    </location>
</feature>
<dbReference type="Pfam" id="PF00135">
    <property type="entry name" value="COesterase"/>
    <property type="match status" value="1"/>
</dbReference>
<organism evidence="3 4">
    <name type="scientific">Mycena citricolor</name>
    <dbReference type="NCBI Taxonomy" id="2018698"/>
    <lineage>
        <taxon>Eukaryota</taxon>
        <taxon>Fungi</taxon>
        <taxon>Dikarya</taxon>
        <taxon>Basidiomycota</taxon>
        <taxon>Agaricomycotina</taxon>
        <taxon>Agaricomycetes</taxon>
        <taxon>Agaricomycetidae</taxon>
        <taxon>Agaricales</taxon>
        <taxon>Marasmiineae</taxon>
        <taxon>Mycenaceae</taxon>
        <taxon>Mycena</taxon>
    </lineage>
</organism>
<dbReference type="SUPFAM" id="SSF53474">
    <property type="entry name" value="alpha/beta-Hydrolases"/>
    <property type="match status" value="1"/>
</dbReference>
<dbReference type="InterPro" id="IPR050309">
    <property type="entry name" value="Type-B_Carboxylest/Lipase"/>
</dbReference>
<accession>A0AAD2HNQ8</accession>
<evidence type="ECO:0000313" key="3">
    <source>
        <dbReference type="EMBL" id="CAK5278300.1"/>
    </source>
</evidence>
<dbReference type="PROSITE" id="PS00941">
    <property type="entry name" value="CARBOXYLESTERASE_B_2"/>
    <property type="match status" value="1"/>
</dbReference>
<keyword evidence="1" id="KW-0732">Signal</keyword>
<dbReference type="InterPro" id="IPR029058">
    <property type="entry name" value="AB_hydrolase_fold"/>
</dbReference>
<proteinExistence type="predicted"/>
<dbReference type="AlphaFoldDB" id="A0AAD2HNQ8"/>
<dbReference type="Gene3D" id="3.40.50.1820">
    <property type="entry name" value="alpha/beta hydrolase"/>
    <property type="match status" value="1"/>
</dbReference>
<gene>
    <name evidence="3" type="ORF">MYCIT1_LOCUS27588</name>
</gene>
<dbReference type="InterPro" id="IPR019819">
    <property type="entry name" value="Carboxylesterase_B_CS"/>
</dbReference>
<protein>
    <recommendedName>
        <fullName evidence="2">Carboxylesterase type B domain-containing protein</fullName>
    </recommendedName>
</protein>
<evidence type="ECO:0000313" key="4">
    <source>
        <dbReference type="Proteomes" id="UP001295794"/>
    </source>
</evidence>
<dbReference type="Proteomes" id="UP001295794">
    <property type="component" value="Unassembled WGS sequence"/>
</dbReference>
<keyword evidence="4" id="KW-1185">Reference proteome</keyword>
<evidence type="ECO:0000256" key="1">
    <source>
        <dbReference type="SAM" id="SignalP"/>
    </source>
</evidence>
<feature type="domain" description="Carboxylesterase type B" evidence="2">
    <location>
        <begin position="38"/>
        <end position="562"/>
    </location>
</feature>
<dbReference type="EMBL" id="CAVNYO010000421">
    <property type="protein sequence ID" value="CAK5278300.1"/>
    <property type="molecule type" value="Genomic_DNA"/>
</dbReference>
<reference evidence="3" key="1">
    <citation type="submission" date="2023-11" db="EMBL/GenBank/DDBJ databases">
        <authorList>
            <person name="De Vega J J."/>
            <person name="De Vega J J."/>
        </authorList>
    </citation>
    <scope>NUCLEOTIDE SEQUENCE</scope>
</reference>
<dbReference type="PANTHER" id="PTHR11559">
    <property type="entry name" value="CARBOXYLESTERASE"/>
    <property type="match status" value="1"/>
</dbReference>
<feature type="chain" id="PRO_5041901364" description="Carboxylesterase type B domain-containing protein" evidence="1">
    <location>
        <begin position="33"/>
        <end position="572"/>
    </location>
</feature>
<dbReference type="InterPro" id="IPR002018">
    <property type="entry name" value="CarbesteraseB"/>
</dbReference>
<sequence>MDWRSWGSQRFLSSSMTRISAMLSSVLLFVLAASGAPTVQLGKTAVFGRNISTFGQEFFGGIPYAEPPLGDLRFRPPVLTTSLNETTLDAAQFGASCIQGASVNLPGNLPSGSPVSEDCLTINILRPAGVDSTSKLPVMFWTTYLYRYGGGFITGASVLYNGSAIVEQSVIRGTPVIFVNFNYRLGPFGFPQGQEAADQGALNLGIKDQIAALEWVQKNIGKFGGDERKVLAFGESAGSILTSILFLNNRVDKLARAAIFESGSQATVAIFPAARRENLWTNFVGSVPSCASLAGTHSTFSCLRNATTQELSSGFNTALAESAEPFPWDPVIDGPQGLIPDLPSRLLAQGNFSRIPFIAGTNLDEGTLFTSQSLNSTAAVNASLIPERLPSVSPAVLQSSVTELLELYPDVPALGSPFGTGNNTFGLSSQFKRAAAIDGDLDFHSQRRLWIEAAASAGVKTFGYLFTQPQPDGLPQLGVSHGSEIVYVFGAPVDTSPSSVAISRIMIDYWVSFATSLTPNDGLGTPRAEWTPFTPTSKSLIQLNGANLTMIPDTYREEQISFINSNPVIWRH</sequence>